<organism evidence="2 3">
    <name type="scientific">Trypanosoma cruzi</name>
    <dbReference type="NCBI Taxonomy" id="5693"/>
    <lineage>
        <taxon>Eukaryota</taxon>
        <taxon>Discoba</taxon>
        <taxon>Euglenozoa</taxon>
        <taxon>Kinetoplastea</taxon>
        <taxon>Metakinetoplastina</taxon>
        <taxon>Trypanosomatida</taxon>
        <taxon>Trypanosomatidae</taxon>
        <taxon>Trypanosoma</taxon>
        <taxon>Schizotrypanum</taxon>
    </lineage>
</organism>
<dbReference type="VEuPathDB" id="TriTrypDB:BCY84_20150"/>
<dbReference type="Proteomes" id="UP000246078">
    <property type="component" value="Unassembled WGS sequence"/>
</dbReference>
<reference evidence="2 3" key="1">
    <citation type="journal article" date="2018" name="Microb. Genom.">
        <title>Expanding an expanded genome: long-read sequencing of Trypanosoma cruzi.</title>
        <authorList>
            <person name="Berna L."/>
            <person name="Rodriguez M."/>
            <person name="Chiribao M.L."/>
            <person name="Parodi-Talice A."/>
            <person name="Pita S."/>
            <person name="Rijo G."/>
            <person name="Alvarez-Valin F."/>
            <person name="Robello C."/>
        </authorList>
    </citation>
    <scope>NUCLEOTIDE SEQUENCE [LARGE SCALE GENOMIC DNA]</scope>
    <source>
        <strain evidence="2 3">TCC</strain>
    </source>
</reference>
<dbReference type="EMBL" id="PRFC01000072">
    <property type="protein sequence ID" value="PWV10098.1"/>
    <property type="molecule type" value="Genomic_DNA"/>
</dbReference>
<proteinExistence type="predicted"/>
<feature type="region of interest" description="Disordered" evidence="1">
    <location>
        <begin position="1"/>
        <end position="132"/>
    </location>
</feature>
<comment type="caution">
    <text evidence="2">The sequence shown here is derived from an EMBL/GenBank/DDBJ whole genome shotgun (WGS) entry which is preliminary data.</text>
</comment>
<sequence>MTIWLHPPRSGARPVDSLPKRKLEQHPIHAHTHAPEQSRCRHEGPQHSMDALTATGGRAMPGPARHARHNLSDGGSVTTPKIEPQCTHAARLETQREEGQTRTATLPPRETPSPAQEANAGGGRRTARPKQHTDPFINVALLPIPRRQSVGPPRKCTLPGDGATMGSPPLGFCRPACGFWRCGNDGLTRHRTACHGRRPDVVQTGRCELCEERSPHLLRCPARQAPGQKGGVDTGEVRKLCFTRESARFPLDAERRQARCGCGRTPMLVAGSSSPLFLVVRWCCETICQCTDSRRELIIERVR</sequence>
<dbReference type="AlphaFoldDB" id="A0A2V2WN91"/>
<dbReference type="VEuPathDB" id="TriTrypDB:C4B63_97g2"/>
<gene>
    <name evidence="2" type="ORF">C3747_72g99</name>
</gene>
<evidence type="ECO:0000313" key="3">
    <source>
        <dbReference type="Proteomes" id="UP000246078"/>
    </source>
</evidence>
<dbReference type="VEuPathDB" id="TriTrypDB:ECC02_012081"/>
<protein>
    <submittedName>
        <fullName evidence="2">Uncharacterized protein</fullName>
    </submittedName>
</protein>
<dbReference type="VEuPathDB" id="TriTrypDB:TcYC6_0078540"/>
<dbReference type="VEuPathDB" id="TriTrypDB:BCY84_16306"/>
<dbReference type="VEuPathDB" id="TriTrypDB:C3747_72g99"/>
<feature type="compositionally biased region" description="Basic and acidic residues" evidence="1">
    <location>
        <begin position="18"/>
        <end position="45"/>
    </location>
</feature>
<dbReference type="VEuPathDB" id="TriTrypDB:TCDM_11326"/>
<feature type="compositionally biased region" description="Basic and acidic residues" evidence="1">
    <location>
        <begin position="90"/>
        <end position="100"/>
    </location>
</feature>
<accession>A0A2V2WN91</accession>
<name>A0A2V2WN91_TRYCR</name>
<evidence type="ECO:0000313" key="2">
    <source>
        <dbReference type="EMBL" id="PWV10098.1"/>
    </source>
</evidence>
<dbReference type="VEuPathDB" id="TriTrypDB:TcG_12363"/>
<dbReference type="VEuPathDB" id="TriTrypDB:TcBrA4_0069070"/>
<dbReference type="VEuPathDB" id="TriTrypDB:C4B63_402g14"/>
<evidence type="ECO:0000256" key="1">
    <source>
        <dbReference type="SAM" id="MobiDB-lite"/>
    </source>
</evidence>
<dbReference type="VEuPathDB" id="TriTrypDB:TcCL_NonESM11412"/>